<dbReference type="PANTHER" id="PTHR11669:SF0">
    <property type="entry name" value="PROTEIN STICHEL-LIKE 2"/>
    <property type="match status" value="1"/>
</dbReference>
<dbReference type="Pfam" id="PF12170">
    <property type="entry name" value="DNA_pol3_tau_5"/>
    <property type="match status" value="1"/>
</dbReference>
<dbReference type="InterPro" id="IPR003593">
    <property type="entry name" value="AAA+_ATPase"/>
</dbReference>
<evidence type="ECO:0000259" key="13">
    <source>
        <dbReference type="SMART" id="SM00382"/>
    </source>
</evidence>
<evidence type="ECO:0000313" key="15">
    <source>
        <dbReference type="Proteomes" id="UP001139474"/>
    </source>
</evidence>
<sequence length="718" mass="79305">MSYQVLARKWRPSQFAEVVGQQHVLKPLEHALDKQRLHHAYLFTGTRGVGKTTIARILAKALNCEEGITATPCGKCSACLEIEQGRFVDLLEIDAASRTKVEDTRELLDNVQYRPTRGRYKVYLIDEVHMLSRHSFNALLKTLEEPPEHVKFLLATTDPQKLPVTILSRCLQFNLKALSNDDITQQLSYVLSQEQVQADPEALPLLARSARGSMRDALSLTDQAIAQGSGSVSIDSVRRMLGNVPVADIAALLECVLEGDAEAVMQRVDSMVSMVPDLSSVLVELQSLLHQLALVQQVPSAANVFENSDVVKPLLRRMPAELIQVFYRTVLEGRREQAYAIDARSGLEMTLLRLLCFRPAEKGDYNISEPDSSAVDMPESKLNAPAPEVTEPEPETEVTPQAEPEPQPEAELSEPMQPSYSEHEEPPEFNYPEPDDDAGFYHNDAPPYHMEEAAKSESAPEQTAEPAPAPEPATQSSSGVADLLRVREQLAEKKNPDNSNKTLNSRAENSSPMPLTVPTKAEPEAQPAHQPESKDELNEELGSETNLEPSAEPSVEPTTESNTDSAAVPMAEFNQDTSNYELPELNDDIREAAEVDKWSAMIAGMDISGLARQVLLNSELQKLGDDDWLILVAEEQKSLLNESTSQAVRESLAGLLGATARVEFKVGVPSQPTPLMVQQHINEYRHQRACEILHGDAGVQDLQQRFQAQIDESSIQAR</sequence>
<dbReference type="FunFam" id="3.40.50.300:FF:000014">
    <property type="entry name" value="DNA polymerase III subunit gamma/tau"/>
    <property type="match status" value="1"/>
</dbReference>
<evidence type="ECO:0000256" key="6">
    <source>
        <dbReference type="ARBA" id="ARBA00022741"/>
    </source>
</evidence>
<comment type="similarity">
    <text evidence="1 11">Belongs to the DnaX/STICHEL family.</text>
</comment>
<comment type="caution">
    <text evidence="14">The sequence shown here is derived from an EMBL/GenBank/DDBJ whole genome shotgun (WGS) entry which is preliminary data.</text>
</comment>
<dbReference type="CDD" id="cd00009">
    <property type="entry name" value="AAA"/>
    <property type="match status" value="1"/>
</dbReference>
<evidence type="ECO:0000256" key="9">
    <source>
        <dbReference type="ARBA" id="ARBA00022932"/>
    </source>
</evidence>
<dbReference type="InterPro" id="IPR050238">
    <property type="entry name" value="DNA_Rep/Repair_Clamp_Loader"/>
</dbReference>
<dbReference type="EC" id="2.7.7.7" evidence="11"/>
<dbReference type="AlphaFoldDB" id="A0A9X2FWW9"/>
<dbReference type="PANTHER" id="PTHR11669">
    <property type="entry name" value="REPLICATION FACTOR C / DNA POLYMERASE III GAMMA-TAU SUBUNIT"/>
    <property type="match status" value="1"/>
</dbReference>
<name>A0A9X2FWW9_9GAMM</name>
<keyword evidence="3 11" id="KW-0548">Nucleotidyltransferase</keyword>
<keyword evidence="5" id="KW-0479">Metal-binding</keyword>
<dbReference type="CDD" id="cd18137">
    <property type="entry name" value="HLD_clamp_pol_III_gamma_tau"/>
    <property type="match status" value="1"/>
</dbReference>
<dbReference type="Proteomes" id="UP001139474">
    <property type="component" value="Unassembled WGS sequence"/>
</dbReference>
<dbReference type="Gene3D" id="1.20.272.10">
    <property type="match status" value="1"/>
</dbReference>
<comment type="catalytic activity">
    <reaction evidence="10 11">
        <text>DNA(n) + a 2'-deoxyribonucleoside 5'-triphosphate = DNA(n+1) + diphosphate</text>
        <dbReference type="Rhea" id="RHEA:22508"/>
        <dbReference type="Rhea" id="RHEA-COMP:17339"/>
        <dbReference type="Rhea" id="RHEA-COMP:17340"/>
        <dbReference type="ChEBI" id="CHEBI:33019"/>
        <dbReference type="ChEBI" id="CHEBI:61560"/>
        <dbReference type="ChEBI" id="CHEBI:173112"/>
        <dbReference type="EC" id="2.7.7.7"/>
    </reaction>
</comment>
<dbReference type="InterPro" id="IPR008921">
    <property type="entry name" value="DNA_pol3_clamp-load_cplx_C"/>
</dbReference>
<feature type="region of interest" description="Disordered" evidence="12">
    <location>
        <begin position="367"/>
        <end position="565"/>
    </location>
</feature>
<keyword evidence="15" id="KW-1185">Reference proteome</keyword>
<dbReference type="Gene3D" id="1.10.8.60">
    <property type="match status" value="1"/>
</dbReference>
<evidence type="ECO:0000256" key="1">
    <source>
        <dbReference type="ARBA" id="ARBA00006360"/>
    </source>
</evidence>
<dbReference type="SUPFAM" id="SSF48019">
    <property type="entry name" value="post-AAA+ oligomerization domain-like"/>
    <property type="match status" value="1"/>
</dbReference>
<reference evidence="14" key="1">
    <citation type="submission" date="2022-06" db="EMBL/GenBank/DDBJ databases">
        <title>Idiomarina rhizosphaerae M1R2S28.</title>
        <authorList>
            <person name="Sun J.-Q."/>
            <person name="Li L.-F."/>
        </authorList>
    </citation>
    <scope>NUCLEOTIDE SEQUENCE</scope>
    <source>
        <strain evidence="14">M1R2S28</strain>
    </source>
</reference>
<dbReference type="NCBIfam" id="TIGR02397">
    <property type="entry name" value="dnaX_nterm"/>
    <property type="match status" value="1"/>
</dbReference>
<evidence type="ECO:0000256" key="7">
    <source>
        <dbReference type="ARBA" id="ARBA00022833"/>
    </source>
</evidence>
<dbReference type="InterPro" id="IPR038249">
    <property type="entry name" value="PolIII_tau_V_sf"/>
</dbReference>
<dbReference type="InterPro" id="IPR021029">
    <property type="entry name" value="DNA_pol_III_tau_dom-5"/>
</dbReference>
<comment type="subunit">
    <text evidence="11">DNA polymerase III contains a core (composed of alpha, epsilon and theta chains) that associates with a tau subunit. This core dimerizes to form the POLIII' complex. PolIII' associates with the gamma complex (composed of gamma, delta, delta', psi and chi chains) and with the beta chain to form the complete DNA polymerase III complex.</text>
</comment>
<dbReference type="GO" id="GO:0005524">
    <property type="term" value="F:ATP binding"/>
    <property type="evidence" value="ECO:0007669"/>
    <property type="project" value="UniProtKB-KW"/>
</dbReference>
<evidence type="ECO:0000256" key="3">
    <source>
        <dbReference type="ARBA" id="ARBA00022695"/>
    </source>
</evidence>
<dbReference type="FunFam" id="1.10.8.60:FF:000013">
    <property type="entry name" value="DNA polymerase III subunit gamma/tau"/>
    <property type="match status" value="1"/>
</dbReference>
<accession>A0A9X2FWW9</accession>
<dbReference type="InterPro" id="IPR027417">
    <property type="entry name" value="P-loop_NTPase"/>
</dbReference>
<comment type="function">
    <text evidence="11">DNA polymerase III is a complex, multichain enzyme responsible for most of the replicative synthesis in bacteria. This DNA polymerase also exhibits 3' to 5' exonuclease activity.</text>
</comment>
<feature type="compositionally biased region" description="Polar residues" evidence="12">
    <location>
        <begin position="556"/>
        <end position="565"/>
    </location>
</feature>
<feature type="compositionally biased region" description="Polar residues" evidence="12">
    <location>
        <begin position="497"/>
        <end position="513"/>
    </location>
</feature>
<evidence type="ECO:0000256" key="11">
    <source>
        <dbReference type="RuleBase" id="RU364063"/>
    </source>
</evidence>
<dbReference type="NCBIfam" id="NF005942">
    <property type="entry name" value="PRK07994.1"/>
    <property type="match status" value="1"/>
</dbReference>
<feature type="compositionally biased region" description="Low complexity" evidence="12">
    <location>
        <begin position="456"/>
        <end position="478"/>
    </location>
</feature>
<dbReference type="NCBIfam" id="NF004046">
    <property type="entry name" value="PRK05563.1"/>
    <property type="match status" value="1"/>
</dbReference>
<dbReference type="Pfam" id="PF12169">
    <property type="entry name" value="DNA_pol3_gamma3"/>
    <property type="match status" value="1"/>
</dbReference>
<dbReference type="InterPro" id="IPR001270">
    <property type="entry name" value="ClpA/B"/>
</dbReference>
<feature type="compositionally biased region" description="Basic and acidic residues" evidence="12">
    <location>
        <begin position="484"/>
        <end position="496"/>
    </location>
</feature>
<evidence type="ECO:0000313" key="14">
    <source>
        <dbReference type="EMBL" id="MCP1340586.1"/>
    </source>
</evidence>
<dbReference type="SMART" id="SM00382">
    <property type="entry name" value="AAA"/>
    <property type="match status" value="1"/>
</dbReference>
<dbReference type="PRINTS" id="PR00300">
    <property type="entry name" value="CLPPROTEASEA"/>
</dbReference>
<dbReference type="EMBL" id="JAMZDE010000008">
    <property type="protein sequence ID" value="MCP1340586.1"/>
    <property type="molecule type" value="Genomic_DNA"/>
</dbReference>
<organism evidence="14 15">
    <name type="scientific">Idiomarina rhizosphaerae</name>
    <dbReference type="NCBI Taxonomy" id="2961572"/>
    <lineage>
        <taxon>Bacteria</taxon>
        <taxon>Pseudomonadati</taxon>
        <taxon>Pseudomonadota</taxon>
        <taxon>Gammaproteobacteria</taxon>
        <taxon>Alteromonadales</taxon>
        <taxon>Idiomarinaceae</taxon>
        <taxon>Idiomarina</taxon>
    </lineage>
</organism>
<dbReference type="Pfam" id="PF22608">
    <property type="entry name" value="DNAX_ATPase_lid"/>
    <property type="match status" value="1"/>
</dbReference>
<dbReference type="Pfam" id="PF13177">
    <property type="entry name" value="DNA_pol3_delta2"/>
    <property type="match status" value="1"/>
</dbReference>
<gene>
    <name evidence="11 14" type="primary">dnaX</name>
    <name evidence="14" type="ORF">NJR55_13450</name>
</gene>
<dbReference type="Gene3D" id="3.30.300.150">
    <property type="entry name" value="DNA polymerase III, tau subunit, domain V"/>
    <property type="match status" value="1"/>
</dbReference>
<evidence type="ECO:0000256" key="2">
    <source>
        <dbReference type="ARBA" id="ARBA00022679"/>
    </source>
</evidence>
<keyword evidence="7" id="KW-0862">Zinc</keyword>
<keyword evidence="4 11" id="KW-0235">DNA replication</keyword>
<evidence type="ECO:0000256" key="5">
    <source>
        <dbReference type="ARBA" id="ARBA00022723"/>
    </source>
</evidence>
<proteinExistence type="inferred from homology"/>
<keyword evidence="2 11" id="KW-0808">Transferase</keyword>
<dbReference type="FunFam" id="1.20.272.10:FF:000003">
    <property type="entry name" value="DNA polymerase III subunit gamma/tau"/>
    <property type="match status" value="1"/>
</dbReference>
<dbReference type="GO" id="GO:0046872">
    <property type="term" value="F:metal ion binding"/>
    <property type="evidence" value="ECO:0007669"/>
    <property type="project" value="UniProtKB-KW"/>
</dbReference>
<dbReference type="GO" id="GO:0006261">
    <property type="term" value="P:DNA-templated DNA replication"/>
    <property type="evidence" value="ECO:0007669"/>
    <property type="project" value="TreeGrafter"/>
</dbReference>
<evidence type="ECO:0000256" key="8">
    <source>
        <dbReference type="ARBA" id="ARBA00022840"/>
    </source>
</evidence>
<dbReference type="InterPro" id="IPR045085">
    <property type="entry name" value="HLD_clamp_pol_III_gamma_tau"/>
</dbReference>
<dbReference type="InterPro" id="IPR022754">
    <property type="entry name" value="DNA_pol_III_gamma-3"/>
</dbReference>
<dbReference type="GO" id="GO:0003887">
    <property type="term" value="F:DNA-directed DNA polymerase activity"/>
    <property type="evidence" value="ECO:0007669"/>
    <property type="project" value="UniProtKB-KW"/>
</dbReference>
<protein>
    <recommendedName>
        <fullName evidence="11">DNA polymerase III subunit gamma/tau</fullName>
        <ecNumber evidence="11">2.7.7.7</ecNumber>
    </recommendedName>
</protein>
<dbReference type="Gene3D" id="3.40.50.300">
    <property type="entry name" value="P-loop containing nucleotide triphosphate hydrolases"/>
    <property type="match status" value="1"/>
</dbReference>
<keyword evidence="8 11" id="KW-0067">ATP-binding</keyword>
<dbReference type="GO" id="GO:0003677">
    <property type="term" value="F:DNA binding"/>
    <property type="evidence" value="ECO:0007669"/>
    <property type="project" value="InterPro"/>
</dbReference>
<keyword evidence="9 11" id="KW-0239">DNA-directed DNA polymerase</keyword>
<dbReference type="SUPFAM" id="SSF52540">
    <property type="entry name" value="P-loop containing nucleoside triphosphate hydrolases"/>
    <property type="match status" value="1"/>
</dbReference>
<evidence type="ECO:0000256" key="12">
    <source>
        <dbReference type="SAM" id="MobiDB-lite"/>
    </source>
</evidence>
<dbReference type="GO" id="GO:0009360">
    <property type="term" value="C:DNA polymerase III complex"/>
    <property type="evidence" value="ECO:0007669"/>
    <property type="project" value="InterPro"/>
</dbReference>
<dbReference type="RefSeq" id="WP_253620401.1">
    <property type="nucleotide sequence ID" value="NZ_JAMZDE010000008.1"/>
</dbReference>
<feature type="domain" description="AAA+ ATPase" evidence="13">
    <location>
        <begin position="37"/>
        <end position="178"/>
    </location>
</feature>
<evidence type="ECO:0000256" key="10">
    <source>
        <dbReference type="ARBA" id="ARBA00049244"/>
    </source>
</evidence>
<evidence type="ECO:0000256" key="4">
    <source>
        <dbReference type="ARBA" id="ARBA00022705"/>
    </source>
</evidence>
<keyword evidence="6 11" id="KW-0547">Nucleotide-binding</keyword>
<dbReference type="InterPro" id="IPR012763">
    <property type="entry name" value="DNA_pol_III_sug/sutau_N"/>
</dbReference>